<evidence type="ECO:0000256" key="1">
    <source>
        <dbReference type="SAM" id="Phobius"/>
    </source>
</evidence>
<feature type="transmembrane region" description="Helical" evidence="1">
    <location>
        <begin position="177"/>
        <end position="194"/>
    </location>
</feature>
<protein>
    <submittedName>
        <fullName evidence="2">DUF2339 domain-containing protein</fullName>
    </submittedName>
</protein>
<dbReference type="RefSeq" id="WP_125295527.1">
    <property type="nucleotide sequence ID" value="NZ_JAPTZM010000003.1"/>
</dbReference>
<feature type="transmembrane region" description="Helical" evidence="1">
    <location>
        <begin position="443"/>
        <end position="460"/>
    </location>
</feature>
<feature type="transmembrane region" description="Helical" evidence="1">
    <location>
        <begin position="257"/>
        <end position="274"/>
    </location>
</feature>
<feature type="transmembrane region" description="Helical" evidence="1">
    <location>
        <begin position="280"/>
        <end position="299"/>
    </location>
</feature>
<dbReference type="Proteomes" id="UP000275331">
    <property type="component" value="Unassembled WGS sequence"/>
</dbReference>
<evidence type="ECO:0000313" key="2">
    <source>
        <dbReference type="EMBL" id="RSE24896.1"/>
    </source>
</evidence>
<feature type="transmembrane region" description="Helical" evidence="1">
    <location>
        <begin position="546"/>
        <end position="564"/>
    </location>
</feature>
<feature type="transmembrane region" description="Helical" evidence="1">
    <location>
        <begin position="576"/>
        <end position="595"/>
    </location>
</feature>
<feature type="transmembrane region" description="Helical" evidence="1">
    <location>
        <begin position="304"/>
        <end position="322"/>
    </location>
</feature>
<sequence>MDGLVFWAGLILFLLLVVAPILSIMAWRRSHAAMDELTRLRQRVTELESKLAAAPPPVQVAVAEAPEPQPHATDEADIIARVQRYRQKPPPAAEKPSPWEPAQTLVAETRAVPDAVPAASAPVQDIPPSQFSGMLSSLARWFMQGNPLAKLGVLLLFLGLAYLFRYTVERDMFPLELRLIAAAVGSMGLLFFGFKLRHKQPLYGLILQGGATGALYLTVFGAFRLWQMLPMTLAFGLLLLICAASVGLAVLQKALSLAMLASIGGYLAPILLSTGSGNHIVLFSFYLLLSAGILAISWWQHWRVLNLLGMAFTFGVAGLWGLNGYRPEIYLSSQLFLIANILLFGVLCVGLSLRAQESKEKIIDGVLLFAPPLIGFGMQYAITRHFEYGPALSALGFGLLYLGLGWVVLRRYPGQGKILVLAALALGGAFTTLAIPLALSARWTAMAWALEGLGIVWLGLQQRQRRMSYSGTGLLVLALGSAVYALSQHLTPLSMMVIFAVLSAAWLMAAWLWCAHQWIISHALLAGGIAFWLVALIGLADAINRSLSLAAIVLALLGASVWAWRAASQRLSWREMGFAQWLLWPGILLAILFTVQHGDHLLSAGWTGFIWIAAFACAGLLLHKDGDSLMPRLSQAAHITLFWLLLLVIGLEIYWFIDGLPWGSDEWQAGIVMASAGIAILLVHGAVRRSLWPVRVWPQWYASVGIAPLIVLELAMLIFSNLLDGAMFNWRWVPLVNPLELGAGYGLLALYVAARYLEAHRPSGWNKVAQGVPLIIAGLAFWWANGLLLRTLAAYGDVAWQVDALWSSRLIQTTFALFWMLIALVVMVKATRSTSRNSWMAGAALLGVVIIKLMLVDSAGGGGLARAIAFIGVAVLVLIVGYFSPLPPKAAVNKAEPE</sequence>
<feature type="transmembrane region" description="Helical" evidence="1">
    <location>
        <begin position="669"/>
        <end position="687"/>
    </location>
</feature>
<comment type="caution">
    <text evidence="2">The sequence shown here is derived from an EMBL/GenBank/DDBJ whole genome shotgun (WGS) entry which is preliminary data.</text>
</comment>
<feature type="transmembrane region" description="Helical" evidence="1">
    <location>
        <begin position="635"/>
        <end position="657"/>
    </location>
</feature>
<dbReference type="PIRSF" id="PIRSF035905">
    <property type="entry name" value="UCP035905_mp"/>
    <property type="match status" value="1"/>
</dbReference>
<dbReference type="PANTHER" id="PTHR38434:SF1">
    <property type="entry name" value="BLL2549 PROTEIN"/>
    <property type="match status" value="1"/>
</dbReference>
<feature type="transmembrane region" description="Helical" evidence="1">
    <location>
        <begin position="520"/>
        <end position="540"/>
    </location>
</feature>
<dbReference type="Pfam" id="PF10101">
    <property type="entry name" value="DUF2339"/>
    <property type="match status" value="1"/>
</dbReference>
<dbReference type="PANTHER" id="PTHR38434">
    <property type="entry name" value="BLL2549 PROTEIN"/>
    <property type="match status" value="1"/>
</dbReference>
<feature type="transmembrane region" description="Helical" evidence="1">
    <location>
        <begin position="6"/>
        <end position="27"/>
    </location>
</feature>
<dbReference type="EMBL" id="RHXB01000009">
    <property type="protein sequence ID" value="RSE24896.1"/>
    <property type="molecule type" value="Genomic_DNA"/>
</dbReference>
<keyword evidence="1" id="KW-1133">Transmembrane helix</keyword>
<feature type="transmembrane region" description="Helical" evidence="1">
    <location>
        <begin position="201"/>
        <end position="223"/>
    </location>
</feature>
<feature type="transmembrane region" description="Helical" evidence="1">
    <location>
        <begin position="229"/>
        <end position="250"/>
    </location>
</feature>
<organism evidence="2 3">
    <name type="scientific">Atlantibacter subterraneus</name>
    <dbReference type="NCBI Taxonomy" id="255519"/>
    <lineage>
        <taxon>Bacteria</taxon>
        <taxon>Pseudomonadati</taxon>
        <taxon>Pseudomonadota</taxon>
        <taxon>Gammaproteobacteria</taxon>
        <taxon>Enterobacterales</taxon>
        <taxon>Enterobacteriaceae</taxon>
        <taxon>Atlantibacter</taxon>
    </lineage>
</organism>
<gene>
    <name evidence="2" type="ORF">EGT71_14605</name>
</gene>
<evidence type="ECO:0000313" key="3">
    <source>
        <dbReference type="Proteomes" id="UP000275331"/>
    </source>
</evidence>
<feature type="transmembrane region" description="Helical" evidence="1">
    <location>
        <begin position="148"/>
        <end position="165"/>
    </location>
</feature>
<dbReference type="InterPro" id="IPR019286">
    <property type="entry name" value="DUF2339_TM"/>
</dbReference>
<proteinExistence type="predicted"/>
<feature type="transmembrane region" description="Helical" evidence="1">
    <location>
        <begin position="804"/>
        <end position="826"/>
    </location>
</feature>
<dbReference type="AlphaFoldDB" id="A0A3R9F2Z2"/>
<accession>A0A3R9F2Z2</accession>
<keyword evidence="1" id="KW-0472">Membrane</keyword>
<feature type="transmembrane region" description="Helical" evidence="1">
    <location>
        <begin position="365"/>
        <end position="382"/>
    </location>
</feature>
<feature type="transmembrane region" description="Helical" evidence="1">
    <location>
        <begin position="601"/>
        <end position="623"/>
    </location>
</feature>
<feature type="transmembrane region" description="Helical" evidence="1">
    <location>
        <begin position="764"/>
        <end position="784"/>
    </location>
</feature>
<feature type="transmembrane region" description="Helical" evidence="1">
    <location>
        <begin position="467"/>
        <end position="487"/>
    </location>
</feature>
<feature type="transmembrane region" description="Helical" evidence="1">
    <location>
        <begin position="388"/>
        <end position="409"/>
    </location>
</feature>
<keyword evidence="1" id="KW-0812">Transmembrane</keyword>
<dbReference type="OrthoDB" id="207428at2"/>
<feature type="transmembrane region" description="Helical" evidence="1">
    <location>
        <begin position="493"/>
        <end position="513"/>
    </location>
</feature>
<feature type="transmembrane region" description="Helical" evidence="1">
    <location>
        <begin position="838"/>
        <end position="855"/>
    </location>
</feature>
<feature type="transmembrane region" description="Helical" evidence="1">
    <location>
        <begin position="867"/>
        <end position="884"/>
    </location>
</feature>
<dbReference type="InterPro" id="IPR014600">
    <property type="entry name" value="UCP035905_mem"/>
</dbReference>
<feature type="transmembrane region" description="Helical" evidence="1">
    <location>
        <begin position="334"/>
        <end position="353"/>
    </location>
</feature>
<feature type="transmembrane region" description="Helical" evidence="1">
    <location>
        <begin position="739"/>
        <end position="757"/>
    </location>
</feature>
<feature type="transmembrane region" description="Helical" evidence="1">
    <location>
        <begin position="418"/>
        <end position="437"/>
    </location>
</feature>
<reference evidence="2 3" key="1">
    <citation type="submission" date="2018-10" db="EMBL/GenBank/DDBJ databases">
        <title>Transmission dynamics of multidrug resistant bacteria on intensive care unit surfaces.</title>
        <authorList>
            <person name="D'Souza A.W."/>
            <person name="Potter R.F."/>
            <person name="Wallace M."/>
            <person name="Shupe A."/>
            <person name="Patel S."/>
            <person name="Sun S."/>
            <person name="Gul D."/>
            <person name="Kwon J.H."/>
            <person name="Andleeb S."/>
            <person name="Burnham C.-A.D."/>
            <person name="Dantas G."/>
        </authorList>
    </citation>
    <scope>NUCLEOTIDE SEQUENCE [LARGE SCALE GENOMIC DNA]</scope>
    <source>
        <strain evidence="2 3">AS_373</strain>
    </source>
</reference>
<feature type="transmembrane region" description="Helical" evidence="1">
    <location>
        <begin position="699"/>
        <end position="719"/>
    </location>
</feature>
<name>A0A3R9F2Z2_9ENTR</name>